<dbReference type="OrthoDB" id="664300at2759"/>
<dbReference type="Pfam" id="PF00335">
    <property type="entry name" value="Tetraspanin"/>
    <property type="match status" value="2"/>
</dbReference>
<dbReference type="EMBL" id="JABFAB010000004">
    <property type="protein sequence ID" value="MBA0646463.1"/>
    <property type="molecule type" value="Genomic_DNA"/>
</dbReference>
<proteinExistence type="inferred from homology"/>
<evidence type="ECO:0000313" key="7">
    <source>
        <dbReference type="EMBL" id="MBA0646463.1"/>
    </source>
</evidence>
<dbReference type="InterPro" id="IPR018499">
    <property type="entry name" value="Tetraspanin/Peripherin"/>
</dbReference>
<comment type="subcellular location">
    <subcellularLocation>
        <location evidence="1">Membrane</location>
        <topology evidence="1">Multi-pass membrane protein</topology>
    </subcellularLocation>
</comment>
<comment type="similarity">
    <text evidence="2">Belongs to the tetraspanin (TM4SF) family.</text>
</comment>
<keyword evidence="3 6" id="KW-0812">Transmembrane</keyword>
<dbReference type="AlphaFoldDB" id="A0A7J8U7V7"/>
<organism evidence="7 8">
    <name type="scientific">Gossypium klotzschianum</name>
    <dbReference type="NCBI Taxonomy" id="34286"/>
    <lineage>
        <taxon>Eukaryota</taxon>
        <taxon>Viridiplantae</taxon>
        <taxon>Streptophyta</taxon>
        <taxon>Embryophyta</taxon>
        <taxon>Tracheophyta</taxon>
        <taxon>Spermatophyta</taxon>
        <taxon>Magnoliopsida</taxon>
        <taxon>eudicotyledons</taxon>
        <taxon>Gunneridae</taxon>
        <taxon>Pentapetalae</taxon>
        <taxon>rosids</taxon>
        <taxon>malvids</taxon>
        <taxon>Malvales</taxon>
        <taxon>Malvaceae</taxon>
        <taxon>Malvoideae</taxon>
        <taxon>Gossypium</taxon>
    </lineage>
</organism>
<dbReference type="GO" id="GO:0009734">
    <property type="term" value="P:auxin-activated signaling pathway"/>
    <property type="evidence" value="ECO:0007669"/>
    <property type="project" value="InterPro"/>
</dbReference>
<comment type="caution">
    <text evidence="7">The sequence shown here is derived from an EMBL/GenBank/DDBJ whole genome shotgun (WGS) entry which is preliminary data.</text>
</comment>
<feature type="transmembrane region" description="Helical" evidence="6">
    <location>
        <begin position="71"/>
        <end position="95"/>
    </location>
</feature>
<dbReference type="GO" id="GO:0016020">
    <property type="term" value="C:membrane"/>
    <property type="evidence" value="ECO:0007669"/>
    <property type="project" value="UniProtKB-SubCell"/>
</dbReference>
<feature type="transmembrane region" description="Helical" evidence="6">
    <location>
        <begin position="565"/>
        <end position="587"/>
    </location>
</feature>
<accession>A0A7J8U7V7</accession>
<evidence type="ECO:0000256" key="1">
    <source>
        <dbReference type="ARBA" id="ARBA00004141"/>
    </source>
</evidence>
<keyword evidence="4 6" id="KW-1133">Transmembrane helix</keyword>
<evidence type="ECO:0000256" key="2">
    <source>
        <dbReference type="ARBA" id="ARBA00006840"/>
    </source>
</evidence>
<keyword evidence="5 6" id="KW-0472">Membrane</keyword>
<protein>
    <recommendedName>
        <fullName evidence="9">Protein TORNADO 2</fullName>
    </recommendedName>
</protein>
<feature type="transmembrane region" description="Helical" evidence="6">
    <location>
        <begin position="232"/>
        <end position="255"/>
    </location>
</feature>
<evidence type="ECO:0000256" key="4">
    <source>
        <dbReference type="ARBA" id="ARBA00022989"/>
    </source>
</evidence>
<feature type="transmembrane region" description="Helical" evidence="6">
    <location>
        <begin position="6"/>
        <end position="29"/>
    </location>
</feature>
<dbReference type="PANTHER" id="PTHR32191">
    <property type="entry name" value="TETRASPANIN-8-RELATED"/>
    <property type="match status" value="1"/>
</dbReference>
<reference evidence="7 8" key="1">
    <citation type="journal article" date="2019" name="Genome Biol. Evol.">
        <title>Insights into the evolution of the New World diploid cottons (Gossypium, subgenus Houzingenia) based on genome sequencing.</title>
        <authorList>
            <person name="Grover C.E."/>
            <person name="Arick M.A. 2nd"/>
            <person name="Thrash A."/>
            <person name="Conover J.L."/>
            <person name="Sanders W.S."/>
            <person name="Peterson D.G."/>
            <person name="Frelichowski J.E."/>
            <person name="Scheffler J.A."/>
            <person name="Scheffler B.E."/>
            <person name="Wendel J.F."/>
        </authorList>
    </citation>
    <scope>NUCLEOTIDE SEQUENCE [LARGE SCALE GENOMIC DNA]</scope>
    <source>
        <strain evidence="7">57</strain>
        <tissue evidence="7">Leaf</tissue>
    </source>
</reference>
<sequence>MALSNNVIGAINFVAMLLSIPIIGAGIWLANQPDNSCVKILQWPVIVLGVLILVVALAGFIGGFWRIPWLLIAYLVGMLILIILLACLVVFVYMVTMRGSGHLEPSRAYLEYHLEDFSGWLQRRVRSSFKWERIKICLSSTDICTQLNQTYTMAIDFFNSHLTPIESGCCKPPTECGYTFVNPTNWISPINNIADPDCIQWSNDQTQLCYNCNSCKAGLLANIKQEWRKADIILLITLIALICVYLVGCCAFRNAKTEDIFRKYKQGCRHLCKSSDEMCPIFYCLVHENIDFNGKLKLILIKEGTQFIVIRVPLAGLKLGNITLNIFFIFSCTLSLFYAIPFPVIRHYSIRFIRLPEKRYSHYPRSHRHGSKQHHCWCYQLHHLASLDSSHRRRNLACKRTGQRLREDTAMASYNTRHLNRGSGTVRLRRRGSGHPAPGRIYLEHDLDDFSGWLRRKVTNPYKWDRIRSCLNSTDMCSELNQRYRIAQDFFNARLTSIQYGCCMPPAECGYSYINPTYWLTPNNTAASMDCLQWSNDQMQLCFHCDSCKAGLLANLTKEWRSVDIILFITLVVLICVYLVGFCFALRKSKTGDTSPRRHKQNT</sequence>
<keyword evidence="8" id="KW-1185">Reference proteome</keyword>
<name>A0A7J8U7V7_9ROSI</name>
<evidence type="ECO:0008006" key="9">
    <source>
        <dbReference type="Google" id="ProtNLM"/>
    </source>
</evidence>
<feature type="transmembrane region" description="Helical" evidence="6">
    <location>
        <begin position="322"/>
        <end position="345"/>
    </location>
</feature>
<evidence type="ECO:0000256" key="3">
    <source>
        <dbReference type="ARBA" id="ARBA00022692"/>
    </source>
</evidence>
<evidence type="ECO:0000256" key="5">
    <source>
        <dbReference type="ARBA" id="ARBA00023136"/>
    </source>
</evidence>
<evidence type="ECO:0000256" key="6">
    <source>
        <dbReference type="SAM" id="Phobius"/>
    </source>
</evidence>
<dbReference type="InterPro" id="IPR044991">
    <property type="entry name" value="TET_plant"/>
</dbReference>
<dbReference type="Proteomes" id="UP000593573">
    <property type="component" value="Unassembled WGS sequence"/>
</dbReference>
<feature type="transmembrane region" description="Helical" evidence="6">
    <location>
        <begin position="41"/>
        <end position="65"/>
    </location>
</feature>
<gene>
    <name evidence="7" type="ORF">Goklo_014428</name>
</gene>
<evidence type="ECO:0000313" key="8">
    <source>
        <dbReference type="Proteomes" id="UP000593573"/>
    </source>
</evidence>